<dbReference type="RefSeq" id="WP_126625720.1">
    <property type="nucleotide sequence ID" value="NZ_BIFT01000001.1"/>
</dbReference>
<dbReference type="Gene3D" id="3.30.530.20">
    <property type="match status" value="1"/>
</dbReference>
<dbReference type="InterPro" id="IPR005031">
    <property type="entry name" value="COQ10_START"/>
</dbReference>
<dbReference type="CDD" id="cd07817">
    <property type="entry name" value="SRPBCC_8"/>
    <property type="match status" value="1"/>
</dbReference>
<protein>
    <recommendedName>
        <fullName evidence="1">Coenzyme Q-binding protein COQ10 START domain-containing protein</fullName>
    </recommendedName>
</protein>
<dbReference type="SUPFAM" id="SSF55961">
    <property type="entry name" value="Bet v1-like"/>
    <property type="match status" value="1"/>
</dbReference>
<organism evidence="2 3">
    <name type="scientific">Dictyobacter alpinus</name>
    <dbReference type="NCBI Taxonomy" id="2014873"/>
    <lineage>
        <taxon>Bacteria</taxon>
        <taxon>Bacillati</taxon>
        <taxon>Chloroflexota</taxon>
        <taxon>Ktedonobacteria</taxon>
        <taxon>Ktedonobacterales</taxon>
        <taxon>Dictyobacteraceae</taxon>
        <taxon>Dictyobacter</taxon>
    </lineage>
</organism>
<dbReference type="EMBL" id="BIFT01000001">
    <property type="protein sequence ID" value="GCE25092.1"/>
    <property type="molecule type" value="Genomic_DNA"/>
</dbReference>
<dbReference type="PANTHER" id="PTHR33824">
    <property type="entry name" value="POLYKETIDE CYCLASE/DEHYDRASE AND LIPID TRANSPORT SUPERFAMILY PROTEIN"/>
    <property type="match status" value="1"/>
</dbReference>
<evidence type="ECO:0000313" key="3">
    <source>
        <dbReference type="Proteomes" id="UP000287171"/>
    </source>
</evidence>
<gene>
    <name evidence="2" type="ORF">KDA_05760</name>
</gene>
<dbReference type="InterPro" id="IPR023393">
    <property type="entry name" value="START-like_dom_sf"/>
</dbReference>
<dbReference type="InterPro" id="IPR047137">
    <property type="entry name" value="ORF3"/>
</dbReference>
<evidence type="ECO:0000259" key="1">
    <source>
        <dbReference type="Pfam" id="PF03364"/>
    </source>
</evidence>
<dbReference type="AlphaFoldDB" id="A0A402B176"/>
<dbReference type="Pfam" id="PF03364">
    <property type="entry name" value="Polyketide_cyc"/>
    <property type="match status" value="1"/>
</dbReference>
<accession>A0A402B176</accession>
<proteinExistence type="predicted"/>
<evidence type="ECO:0000313" key="2">
    <source>
        <dbReference type="EMBL" id="GCE25092.1"/>
    </source>
</evidence>
<sequence>MNNVNVHQTERIASTALGGALILQSFKHLSPGKTALAGALLYRGISGHSYLYQMLNVNTAQVQKQPSNSGVRVEGSITVGKTAQELYHFWSEPRYLAQIMGEFADVTQVDDNRMHWALRFPLDQHIEWDTQIIEDRPNELIRWKSLEGAQIANEGSVRFQRAPKDWGTEVTLSFCFDAPGGALGNWASKKLDIVPRMLAEKLLRRFKSLVETGEIPTLEHNPAARKAAYADATIH</sequence>
<reference evidence="3" key="1">
    <citation type="submission" date="2018-12" db="EMBL/GenBank/DDBJ databases">
        <title>Tengunoibacter tsumagoiensis gen. nov., sp. nov., Dictyobacter kobayashii sp. nov., D. alpinus sp. nov., and D. joshuensis sp. nov. and description of Dictyobacteraceae fam. nov. within the order Ktedonobacterales isolated from Tengu-no-mugimeshi.</title>
        <authorList>
            <person name="Wang C.M."/>
            <person name="Zheng Y."/>
            <person name="Sakai Y."/>
            <person name="Toyoda A."/>
            <person name="Minakuchi Y."/>
            <person name="Abe K."/>
            <person name="Yokota A."/>
            <person name="Yabe S."/>
        </authorList>
    </citation>
    <scope>NUCLEOTIDE SEQUENCE [LARGE SCALE GENOMIC DNA]</scope>
    <source>
        <strain evidence="3">Uno16</strain>
    </source>
</reference>
<dbReference type="PANTHER" id="PTHR33824:SF7">
    <property type="entry name" value="POLYKETIDE CYCLASE_DEHYDRASE AND LIPID TRANSPORT SUPERFAMILY PROTEIN"/>
    <property type="match status" value="1"/>
</dbReference>
<name>A0A402B176_9CHLR</name>
<feature type="domain" description="Coenzyme Q-binding protein COQ10 START" evidence="1">
    <location>
        <begin position="80"/>
        <end position="189"/>
    </location>
</feature>
<dbReference type="Proteomes" id="UP000287171">
    <property type="component" value="Unassembled WGS sequence"/>
</dbReference>
<dbReference type="OrthoDB" id="9797595at2"/>
<keyword evidence="3" id="KW-1185">Reference proteome</keyword>
<comment type="caution">
    <text evidence="2">The sequence shown here is derived from an EMBL/GenBank/DDBJ whole genome shotgun (WGS) entry which is preliminary data.</text>
</comment>